<protein>
    <recommendedName>
        <fullName evidence="4">DUF4034 domain-containing protein</fullName>
    </recommendedName>
</protein>
<feature type="signal peptide" evidence="1">
    <location>
        <begin position="1"/>
        <end position="17"/>
    </location>
</feature>
<proteinExistence type="predicted"/>
<dbReference type="Proteomes" id="UP001595547">
    <property type="component" value="Unassembled WGS sequence"/>
</dbReference>
<evidence type="ECO:0000313" key="3">
    <source>
        <dbReference type="Proteomes" id="UP001595547"/>
    </source>
</evidence>
<dbReference type="EMBL" id="JBHRTO010000001">
    <property type="protein sequence ID" value="MFC3181008.1"/>
    <property type="molecule type" value="Genomic_DNA"/>
</dbReference>
<feature type="chain" id="PRO_5045612781" description="DUF4034 domain-containing protein" evidence="1">
    <location>
        <begin position="18"/>
        <end position="519"/>
    </location>
</feature>
<keyword evidence="1" id="KW-0732">Signal</keyword>
<evidence type="ECO:0008006" key="4">
    <source>
        <dbReference type="Google" id="ProtNLM"/>
    </source>
</evidence>
<name>A0ABV7IZI2_9RHOB</name>
<reference evidence="3" key="1">
    <citation type="journal article" date="2019" name="Int. J. Syst. Evol. Microbiol.">
        <title>The Global Catalogue of Microorganisms (GCM) 10K type strain sequencing project: providing services to taxonomists for standard genome sequencing and annotation.</title>
        <authorList>
            <consortium name="The Broad Institute Genomics Platform"/>
            <consortium name="The Broad Institute Genome Sequencing Center for Infectious Disease"/>
            <person name="Wu L."/>
            <person name="Ma J."/>
        </authorList>
    </citation>
    <scope>NUCLEOTIDE SEQUENCE [LARGE SCALE GENOMIC DNA]</scope>
    <source>
        <strain evidence="3">KCTC 52039</strain>
    </source>
</reference>
<comment type="caution">
    <text evidence="2">The sequence shown here is derived from an EMBL/GenBank/DDBJ whole genome shotgun (WGS) entry which is preliminary data.</text>
</comment>
<gene>
    <name evidence="2" type="ORF">ACFOGH_08415</name>
</gene>
<organism evidence="2 3">
    <name type="scientific">Cypionkella sinensis</name>
    <dbReference type="NCBI Taxonomy" id="1756043"/>
    <lineage>
        <taxon>Bacteria</taxon>
        <taxon>Pseudomonadati</taxon>
        <taxon>Pseudomonadota</taxon>
        <taxon>Alphaproteobacteria</taxon>
        <taxon>Rhodobacterales</taxon>
        <taxon>Paracoccaceae</taxon>
        <taxon>Cypionkella</taxon>
    </lineage>
</organism>
<accession>A0ABV7IZI2</accession>
<keyword evidence="3" id="KW-1185">Reference proteome</keyword>
<evidence type="ECO:0000313" key="2">
    <source>
        <dbReference type="EMBL" id="MFC3181008.1"/>
    </source>
</evidence>
<sequence length="519" mass="58325">MRKLLLLLGLLASPADAAISFDDLRGLVLARDFTATDAALIAAHTEYTAAHTPDDERELYNVFALYDPAIQRFAEDWVAADPDNPRALNALGWNLYVWGWAWRGENTVNRTTTEALKGMSSRHMQAFKLFQRAAQLAPDLIPASDGMLRLTTTLGNKAVIPIELERIMTSQPNRGSLMRAMLSLAPQWGGRPEQVNLLCDRYAPKITDVPDYTPEVCRIDAVYYANFWYGDQRAAAHQLLLFMPNPILDYARYNDMMYGPSTPEEVVSGLEALKAQRDLNPEEARKLDDIRMSLARVDAMQATYPEFSTALLREVPLLQDALVKDPLNPDLLHRYVYTLDEAEAYAARPITTTEKADLIQRLHATLKAVPTAYKLWNDLAQITLGSGEFDGIARAEPYFHNAIHYSVYGNQQMANAVRPKWMRVLDQSNIMKATDISALTPEQLAQLDAIVNCPLAMQLNVLRLVCDNDGTPENQCADGYAANEVIWDRLKDRINSGACPDTFLPHFEEQYLSPKKVDF</sequence>
<dbReference type="RefSeq" id="WP_380072624.1">
    <property type="nucleotide sequence ID" value="NZ_JBHRTO010000001.1"/>
</dbReference>
<evidence type="ECO:0000256" key="1">
    <source>
        <dbReference type="SAM" id="SignalP"/>
    </source>
</evidence>